<dbReference type="AlphaFoldDB" id="A0A9N7ML52"/>
<evidence type="ECO:0000313" key="4">
    <source>
        <dbReference type="Proteomes" id="UP001153555"/>
    </source>
</evidence>
<evidence type="ECO:0000259" key="2">
    <source>
        <dbReference type="Pfam" id="PF13952"/>
    </source>
</evidence>
<dbReference type="InterPro" id="IPR025312">
    <property type="entry name" value="DUF4216"/>
</dbReference>
<dbReference type="OrthoDB" id="912978at2759"/>
<dbReference type="Pfam" id="PF13952">
    <property type="entry name" value="DUF4216"/>
    <property type="match status" value="1"/>
</dbReference>
<feature type="domain" description="DUF4216" evidence="2">
    <location>
        <begin position="209"/>
        <end position="277"/>
    </location>
</feature>
<comment type="caution">
    <text evidence="3">The sequence shown here is derived from an EMBL/GenBank/DDBJ whole genome shotgun (WGS) entry which is preliminary data.</text>
</comment>
<proteinExistence type="predicted"/>
<feature type="compositionally biased region" description="Low complexity" evidence="1">
    <location>
        <begin position="376"/>
        <end position="390"/>
    </location>
</feature>
<dbReference type="PANTHER" id="PTHR48258">
    <property type="entry name" value="DUF4218 DOMAIN-CONTAINING PROTEIN-RELATED"/>
    <property type="match status" value="1"/>
</dbReference>
<feature type="region of interest" description="Disordered" evidence="1">
    <location>
        <begin position="353"/>
        <end position="390"/>
    </location>
</feature>
<accession>A0A9N7ML52</accession>
<keyword evidence="4" id="KW-1185">Reference proteome</keyword>
<sequence>MVLDAMGPELYRAYHEDSGEEVPNPNAEEFFRLLEEVDRPLWPGCNKQTKLSATSQLLNLFANSGRPIGSQSSNLKLLTSEEHKAVTLYVLLNCQEIAPFVTEFDNFIRTERPSISERELDHLRESHFPRWLRDFVSDDKNEIDNRVRDMAMGPSRNVRSYNGYYVNGYKFHTHCHGLTKATQNSGVCVLGSCYNEFEVDYYGVLTEILELEYIGSNNRVTLFKCDWFDNEKGVKVHPIFNLVEINHKKKLLSTDVYVLAQQAQQVYYTSFPSASKDKQYVWAVVKTKARHVIDVRGVVPENKDFSVVDDLAFQEESPINNIPLVPISPELDNEEIVQGGDYFEEVDKVELEKVNEDDMVSESGESSEEYDSTKIAEGFEFGSASSESDG</sequence>
<organism evidence="3 4">
    <name type="scientific">Striga hermonthica</name>
    <name type="common">Purple witchweed</name>
    <name type="synonym">Buchnera hermonthica</name>
    <dbReference type="NCBI Taxonomy" id="68872"/>
    <lineage>
        <taxon>Eukaryota</taxon>
        <taxon>Viridiplantae</taxon>
        <taxon>Streptophyta</taxon>
        <taxon>Embryophyta</taxon>
        <taxon>Tracheophyta</taxon>
        <taxon>Spermatophyta</taxon>
        <taxon>Magnoliopsida</taxon>
        <taxon>eudicotyledons</taxon>
        <taxon>Gunneridae</taxon>
        <taxon>Pentapetalae</taxon>
        <taxon>asterids</taxon>
        <taxon>lamiids</taxon>
        <taxon>Lamiales</taxon>
        <taxon>Orobanchaceae</taxon>
        <taxon>Buchnereae</taxon>
        <taxon>Striga</taxon>
    </lineage>
</organism>
<name>A0A9N7ML52_STRHE</name>
<protein>
    <recommendedName>
        <fullName evidence="2">DUF4216 domain-containing protein</fullName>
    </recommendedName>
</protein>
<gene>
    <name evidence="3" type="ORF">SHERM_13749</name>
</gene>
<dbReference type="PANTHER" id="PTHR48258:SF4">
    <property type="entry name" value="DUF4216 DOMAIN-CONTAINING PROTEIN"/>
    <property type="match status" value="1"/>
</dbReference>
<dbReference type="EMBL" id="CACSLK010011299">
    <property type="protein sequence ID" value="CAA0813190.1"/>
    <property type="molecule type" value="Genomic_DNA"/>
</dbReference>
<feature type="compositionally biased region" description="Acidic residues" evidence="1">
    <location>
        <begin position="357"/>
        <end position="370"/>
    </location>
</feature>
<evidence type="ECO:0000313" key="3">
    <source>
        <dbReference type="EMBL" id="CAA0813190.1"/>
    </source>
</evidence>
<reference evidence="3" key="1">
    <citation type="submission" date="2019-12" db="EMBL/GenBank/DDBJ databases">
        <authorList>
            <person name="Scholes J."/>
        </authorList>
    </citation>
    <scope>NUCLEOTIDE SEQUENCE</scope>
</reference>
<dbReference type="Proteomes" id="UP001153555">
    <property type="component" value="Unassembled WGS sequence"/>
</dbReference>
<evidence type="ECO:0000256" key="1">
    <source>
        <dbReference type="SAM" id="MobiDB-lite"/>
    </source>
</evidence>